<keyword evidence="11" id="KW-1185">Reference proteome</keyword>
<gene>
    <name evidence="10" type="ORF">FHU33_1724</name>
</gene>
<keyword evidence="5 7" id="KW-1133">Transmembrane helix</keyword>
<evidence type="ECO:0000256" key="5">
    <source>
        <dbReference type="ARBA" id="ARBA00022989"/>
    </source>
</evidence>
<dbReference type="PANTHER" id="PTHR30193">
    <property type="entry name" value="ABC TRANSPORTER PERMEASE PROTEIN"/>
    <property type="match status" value="1"/>
</dbReference>
<feature type="transmembrane region" description="Helical" evidence="7">
    <location>
        <begin position="245"/>
        <end position="270"/>
    </location>
</feature>
<feature type="region of interest" description="Disordered" evidence="8">
    <location>
        <begin position="1"/>
        <end position="32"/>
    </location>
</feature>
<evidence type="ECO:0000313" key="10">
    <source>
        <dbReference type="EMBL" id="TQN42327.1"/>
    </source>
</evidence>
<dbReference type="Proteomes" id="UP000319865">
    <property type="component" value="Unassembled WGS sequence"/>
</dbReference>
<dbReference type="SUPFAM" id="SSF161098">
    <property type="entry name" value="MetI-like"/>
    <property type="match status" value="1"/>
</dbReference>
<dbReference type="CDD" id="cd06261">
    <property type="entry name" value="TM_PBP2"/>
    <property type="match status" value="1"/>
</dbReference>
<accession>A0A543PE55</accession>
<dbReference type="EMBL" id="VFQE01000001">
    <property type="protein sequence ID" value="TQN42327.1"/>
    <property type="molecule type" value="Genomic_DNA"/>
</dbReference>
<keyword evidence="4 7" id="KW-0812">Transmembrane</keyword>
<feature type="transmembrane region" description="Helical" evidence="7">
    <location>
        <begin position="44"/>
        <end position="72"/>
    </location>
</feature>
<dbReference type="GO" id="GO:0005886">
    <property type="term" value="C:plasma membrane"/>
    <property type="evidence" value="ECO:0007669"/>
    <property type="project" value="UniProtKB-SubCell"/>
</dbReference>
<feature type="domain" description="ABC transmembrane type-1" evidence="9">
    <location>
        <begin position="103"/>
        <end position="319"/>
    </location>
</feature>
<feature type="transmembrane region" description="Helical" evidence="7">
    <location>
        <begin position="141"/>
        <end position="162"/>
    </location>
</feature>
<feature type="compositionally biased region" description="Pro residues" evidence="8">
    <location>
        <begin position="11"/>
        <end position="20"/>
    </location>
</feature>
<dbReference type="RefSeq" id="WP_142024960.1">
    <property type="nucleotide sequence ID" value="NZ_VFQE01000001.1"/>
</dbReference>
<name>A0A543PE55_9ACTN</name>
<dbReference type="PANTHER" id="PTHR30193:SF41">
    <property type="entry name" value="DIACETYLCHITOBIOSE UPTAKE SYSTEM PERMEASE PROTEIN NGCF"/>
    <property type="match status" value="1"/>
</dbReference>
<dbReference type="Gene3D" id="1.10.3720.10">
    <property type="entry name" value="MetI-like"/>
    <property type="match status" value="1"/>
</dbReference>
<evidence type="ECO:0000256" key="2">
    <source>
        <dbReference type="ARBA" id="ARBA00022448"/>
    </source>
</evidence>
<keyword evidence="6 7" id="KW-0472">Membrane</keyword>
<dbReference type="InterPro" id="IPR035906">
    <property type="entry name" value="MetI-like_sf"/>
</dbReference>
<dbReference type="GO" id="GO:0055085">
    <property type="term" value="P:transmembrane transport"/>
    <property type="evidence" value="ECO:0007669"/>
    <property type="project" value="InterPro"/>
</dbReference>
<evidence type="ECO:0000256" key="1">
    <source>
        <dbReference type="ARBA" id="ARBA00004651"/>
    </source>
</evidence>
<proteinExistence type="inferred from homology"/>
<dbReference type="Pfam" id="PF00528">
    <property type="entry name" value="BPD_transp_1"/>
    <property type="match status" value="1"/>
</dbReference>
<evidence type="ECO:0000256" key="7">
    <source>
        <dbReference type="RuleBase" id="RU363032"/>
    </source>
</evidence>
<organism evidence="10 11">
    <name type="scientific">Blastococcus colisei</name>
    <dbReference type="NCBI Taxonomy" id="1564162"/>
    <lineage>
        <taxon>Bacteria</taxon>
        <taxon>Bacillati</taxon>
        <taxon>Actinomycetota</taxon>
        <taxon>Actinomycetes</taxon>
        <taxon>Geodermatophilales</taxon>
        <taxon>Geodermatophilaceae</taxon>
        <taxon>Blastococcus</taxon>
    </lineage>
</organism>
<keyword evidence="2 7" id="KW-0813">Transport</keyword>
<reference evidence="10 11" key="1">
    <citation type="submission" date="2019-06" db="EMBL/GenBank/DDBJ databases">
        <title>Sequencing the genomes of 1000 actinobacteria strains.</title>
        <authorList>
            <person name="Klenk H.-P."/>
        </authorList>
    </citation>
    <scope>NUCLEOTIDE SEQUENCE [LARGE SCALE GENOMIC DNA]</scope>
    <source>
        <strain evidence="10 11">DSM 46837</strain>
    </source>
</reference>
<dbReference type="AlphaFoldDB" id="A0A543PE55"/>
<dbReference type="InterPro" id="IPR051393">
    <property type="entry name" value="ABC_transporter_permease"/>
</dbReference>
<comment type="caution">
    <text evidence="10">The sequence shown here is derived from an EMBL/GenBank/DDBJ whole genome shotgun (WGS) entry which is preliminary data.</text>
</comment>
<feature type="transmembrane region" description="Helical" evidence="7">
    <location>
        <begin position="107"/>
        <end position="129"/>
    </location>
</feature>
<dbReference type="OrthoDB" id="145927at2"/>
<dbReference type="PROSITE" id="PS50928">
    <property type="entry name" value="ABC_TM1"/>
    <property type="match status" value="1"/>
</dbReference>
<comment type="subcellular location">
    <subcellularLocation>
        <location evidence="1 7">Cell membrane</location>
        <topology evidence="1 7">Multi-pass membrane protein</topology>
    </subcellularLocation>
</comment>
<comment type="similarity">
    <text evidence="7">Belongs to the binding-protein-dependent transport system permease family.</text>
</comment>
<dbReference type="InterPro" id="IPR000515">
    <property type="entry name" value="MetI-like"/>
</dbReference>
<evidence type="ECO:0000256" key="3">
    <source>
        <dbReference type="ARBA" id="ARBA00022475"/>
    </source>
</evidence>
<evidence type="ECO:0000256" key="8">
    <source>
        <dbReference type="SAM" id="MobiDB-lite"/>
    </source>
</evidence>
<evidence type="ECO:0000259" key="9">
    <source>
        <dbReference type="PROSITE" id="PS50928"/>
    </source>
</evidence>
<evidence type="ECO:0000256" key="4">
    <source>
        <dbReference type="ARBA" id="ARBA00022692"/>
    </source>
</evidence>
<sequence length="331" mass="35393">MSRPDVREPAAPTPSDPGPAAPGRRRTTARAGISAATRREQARLGALLVAPAVVVMAVFLVFPMLNAIYYVFVDFDGLDPNPPWVGLANFAEMFGDPDVWAAFGNNLVWIVGGTVAPLVLGLGLALLLWGVRRGSAVYRVAFFLPYVLPPVAVGVVWGWIYAPTRGWLNGVLEAVGLDGLTRGWLGDPSTALYAVLATAVWTAVGFVFVIILSALRNVDVDQVDAALLDGANWWQRLRYVVLPQIMPVFLMVAAITLIGGFAVFDLIFVMTGGGPAGASDVLGTLAYSNAFQLSRISYGTTLALAITVLAVPFAIWLDRLQSRLARERIGA</sequence>
<feature type="transmembrane region" description="Helical" evidence="7">
    <location>
        <begin position="191"/>
        <end position="215"/>
    </location>
</feature>
<evidence type="ECO:0000313" key="11">
    <source>
        <dbReference type="Proteomes" id="UP000319865"/>
    </source>
</evidence>
<feature type="transmembrane region" description="Helical" evidence="7">
    <location>
        <begin position="296"/>
        <end position="317"/>
    </location>
</feature>
<keyword evidence="3" id="KW-1003">Cell membrane</keyword>
<evidence type="ECO:0000256" key="6">
    <source>
        <dbReference type="ARBA" id="ARBA00023136"/>
    </source>
</evidence>
<protein>
    <submittedName>
        <fullName evidence="10">Carbohydrate ABC transporter membrane protein 1 (CUT1 family)</fullName>
    </submittedName>
</protein>